<dbReference type="Proteomes" id="UP000292985">
    <property type="component" value="Unassembled WGS sequence"/>
</dbReference>
<sequence length="248" mass="27222">MSLNLSRTQFLQMFAVMQSIRLINCYTAADVAPRLAWYNSNIETEQFVVLTSLLSETPRMSNLESMPSGSTAPILINPFAEGGYLPHSGAGFVVIPETGELNIKEDALYGAMAAHTIMAFTNLIRRVNTRADQVAMPGQAFSCMTLDCDAYGKFSNRGKLSFDTDDGKSAVIEVSLPHVFRVNARASRMLIDIMCNFIGQSMMDADIESGVLTSDSIHVVSRIPEPAGKAHAKSLEEKLMECPIWATW</sequence>
<accession>A0ABY0HUS1</accession>
<organism evidence="1 2">
    <name type="scientific">Citrobacter amalonaticus</name>
    <dbReference type="NCBI Taxonomy" id="35703"/>
    <lineage>
        <taxon>Bacteria</taxon>
        <taxon>Pseudomonadati</taxon>
        <taxon>Pseudomonadota</taxon>
        <taxon>Gammaproteobacteria</taxon>
        <taxon>Enterobacterales</taxon>
        <taxon>Enterobacteriaceae</taxon>
        <taxon>Citrobacter</taxon>
    </lineage>
</organism>
<name>A0ABY0HUS1_CITAM</name>
<reference evidence="1 2" key="1">
    <citation type="journal article" date="2019" name="Science, e1252229">
        <title>Invertible promoters mediate bacterial phase variation, antibiotic resistance, and host adaptation in the gut.</title>
        <authorList>
            <person name="Jiang X."/>
            <person name="Hall A.B."/>
            <person name="Arthur T.D."/>
            <person name="Plichta D.R."/>
            <person name="Covington C.T."/>
            <person name="Poyet M."/>
            <person name="Crothers J."/>
            <person name="Moses P.L."/>
            <person name="Tolonen A.C."/>
            <person name="Vlamakis H."/>
            <person name="Alm E.J."/>
            <person name="Xavier R.J."/>
        </authorList>
    </citation>
    <scope>NUCLEOTIDE SEQUENCE [LARGE SCALE GENOMIC DNA]</scope>
    <source>
        <strain evidence="2">ca_0067</strain>
    </source>
</reference>
<protein>
    <submittedName>
        <fullName evidence="1">Uncharacterized protein</fullName>
    </submittedName>
</protein>
<dbReference type="EMBL" id="RCYA01000004">
    <property type="protein sequence ID" value="RYT43740.1"/>
    <property type="molecule type" value="Genomic_DNA"/>
</dbReference>
<dbReference type="RefSeq" id="WP_130097701.1">
    <property type="nucleotide sequence ID" value="NZ_RCYA01000004.1"/>
</dbReference>
<proteinExistence type="predicted"/>
<evidence type="ECO:0000313" key="1">
    <source>
        <dbReference type="EMBL" id="RYT43740.1"/>
    </source>
</evidence>
<keyword evidence="2" id="KW-1185">Reference proteome</keyword>
<gene>
    <name evidence="1" type="ORF">EAJ18_11740</name>
</gene>
<evidence type="ECO:0000313" key="2">
    <source>
        <dbReference type="Proteomes" id="UP000292985"/>
    </source>
</evidence>
<comment type="caution">
    <text evidence="1">The sequence shown here is derived from an EMBL/GenBank/DDBJ whole genome shotgun (WGS) entry which is preliminary data.</text>
</comment>